<evidence type="ECO:0000313" key="1">
    <source>
        <dbReference type="EMBL" id="KAA3766781.1"/>
    </source>
</evidence>
<comment type="caution">
    <text evidence="1">The sequence shown here is derived from an EMBL/GenBank/DDBJ whole genome shotgun (WGS) entry which is preliminary data.</text>
</comment>
<proteinExistence type="predicted"/>
<protein>
    <recommendedName>
        <fullName evidence="3">DUF169 domain-containing protein</fullName>
    </recommendedName>
</protein>
<dbReference type="Pfam" id="PF02596">
    <property type="entry name" value="DUF169"/>
    <property type="match status" value="1"/>
</dbReference>
<reference evidence="1 2" key="1">
    <citation type="journal article" date="2019" name="Nat. Med.">
        <title>A library of human gut bacterial isolates paired with longitudinal multiomics data enables mechanistic microbiome research.</title>
        <authorList>
            <person name="Poyet M."/>
            <person name="Groussin M."/>
            <person name="Gibbons S.M."/>
            <person name="Avila-Pacheco J."/>
            <person name="Jiang X."/>
            <person name="Kearney S.M."/>
            <person name="Perrotta A.R."/>
            <person name="Berdy B."/>
            <person name="Zhao S."/>
            <person name="Lieberman T.D."/>
            <person name="Swanson P.K."/>
            <person name="Smith M."/>
            <person name="Roesemann S."/>
            <person name="Alexander J.E."/>
            <person name="Rich S.A."/>
            <person name="Livny J."/>
            <person name="Vlamakis H."/>
            <person name="Clish C."/>
            <person name="Bullock K."/>
            <person name="Deik A."/>
            <person name="Scott J."/>
            <person name="Pierce K.A."/>
            <person name="Xavier R.J."/>
            <person name="Alm E.J."/>
        </authorList>
    </citation>
    <scope>NUCLEOTIDE SEQUENCE [LARGE SCALE GENOMIC DNA]</scope>
    <source>
        <strain evidence="1 2">BIOML-A10</strain>
    </source>
</reference>
<organism evidence="1 2">
    <name type="scientific">Bacteroides salyersiae</name>
    <dbReference type="NCBI Taxonomy" id="291644"/>
    <lineage>
        <taxon>Bacteria</taxon>
        <taxon>Pseudomonadati</taxon>
        <taxon>Bacteroidota</taxon>
        <taxon>Bacteroidia</taxon>
        <taxon>Bacteroidales</taxon>
        <taxon>Bacteroidaceae</taxon>
        <taxon>Bacteroides</taxon>
    </lineage>
</organism>
<evidence type="ECO:0000313" key="2">
    <source>
        <dbReference type="Proteomes" id="UP000422221"/>
    </source>
</evidence>
<gene>
    <name evidence="1" type="ORF">F3F73_07870</name>
</gene>
<dbReference type="AlphaFoldDB" id="A0A7J4XKC9"/>
<dbReference type="EMBL" id="VWMK01000006">
    <property type="protein sequence ID" value="KAA3766781.1"/>
    <property type="molecule type" value="Genomic_DNA"/>
</dbReference>
<sequence length="239" mass="27394">MEIKTFIANYKAAFGENTELPIVFWYSDTLENQTEKINGCFFKDMRKVREGHTVSLNADVIGCGGGKFYTGFTDMPERVPTFVSLKEKYKETPEMVIEYIDRLGVTKTENRYLHFARMDKVDSLDPIEGVLFLATPDILSGLVTWACYDNNSEDAVVTQFGSGCSVTVTQTILENHRGGRRTFIGFFDPSVRPYFEPDILSYTVPMSRFKEMYHTMRSSCLFDTHAWGKIKERIQLSDK</sequence>
<name>A0A7J4XKC9_9BACE</name>
<dbReference type="InterPro" id="IPR003748">
    <property type="entry name" value="DUF169"/>
</dbReference>
<dbReference type="RefSeq" id="WP_130058968.1">
    <property type="nucleotide sequence ID" value="NZ_CP072243.1"/>
</dbReference>
<dbReference type="Proteomes" id="UP000422221">
    <property type="component" value="Unassembled WGS sequence"/>
</dbReference>
<evidence type="ECO:0008006" key="3">
    <source>
        <dbReference type="Google" id="ProtNLM"/>
    </source>
</evidence>
<accession>A0A7J4XKC9</accession>